<proteinExistence type="predicted"/>
<protein>
    <submittedName>
        <fullName evidence="1">Uncharacterized protein</fullName>
    </submittedName>
</protein>
<reference evidence="1 2" key="1">
    <citation type="submission" date="2019-08" db="EMBL/GenBank/DDBJ databases">
        <title>The genome of the soybean aphid Biotype 1, its phylome, world population structure and adaptation to the North American continent.</title>
        <authorList>
            <person name="Giordano R."/>
            <person name="Donthu R.K."/>
            <person name="Hernandez A.G."/>
            <person name="Wright C.L."/>
            <person name="Zimin A.V."/>
        </authorList>
    </citation>
    <scope>NUCLEOTIDE SEQUENCE [LARGE SCALE GENOMIC DNA]</scope>
    <source>
        <tissue evidence="1">Whole aphids</tissue>
    </source>
</reference>
<dbReference type="Proteomes" id="UP000475862">
    <property type="component" value="Unassembled WGS sequence"/>
</dbReference>
<keyword evidence="2" id="KW-1185">Reference proteome</keyword>
<name>A0A6G0T6N8_APHGL</name>
<evidence type="ECO:0000313" key="2">
    <source>
        <dbReference type="Proteomes" id="UP000475862"/>
    </source>
</evidence>
<comment type="caution">
    <text evidence="1">The sequence shown here is derived from an EMBL/GenBank/DDBJ whole genome shotgun (WGS) entry which is preliminary data.</text>
</comment>
<sequence length="195" mass="22719">MPIHVLSIFYCAIPTVQYIVTKTFQGSFKSTCNVALFVAFALPLTSMVPLMSKFYNITCLFHKHKCNETDSTDLKFFIIFIPKSTKRIKWTMFLNKVRQMNKVMDIHPSKKNLKIHQLKMAFQTHEIYQSKEFSLKFVHLWEHLSLRFELNLISKVITILIINIVITICLSEACDTLVSSVELRFDIMTLAFSNI</sequence>
<organism evidence="1 2">
    <name type="scientific">Aphis glycines</name>
    <name type="common">Soybean aphid</name>
    <dbReference type="NCBI Taxonomy" id="307491"/>
    <lineage>
        <taxon>Eukaryota</taxon>
        <taxon>Metazoa</taxon>
        <taxon>Ecdysozoa</taxon>
        <taxon>Arthropoda</taxon>
        <taxon>Hexapoda</taxon>
        <taxon>Insecta</taxon>
        <taxon>Pterygota</taxon>
        <taxon>Neoptera</taxon>
        <taxon>Paraneoptera</taxon>
        <taxon>Hemiptera</taxon>
        <taxon>Sternorrhyncha</taxon>
        <taxon>Aphidomorpha</taxon>
        <taxon>Aphidoidea</taxon>
        <taxon>Aphididae</taxon>
        <taxon>Aphidini</taxon>
        <taxon>Aphis</taxon>
        <taxon>Aphis</taxon>
    </lineage>
</organism>
<evidence type="ECO:0000313" key="1">
    <source>
        <dbReference type="EMBL" id="KAE9526918.1"/>
    </source>
</evidence>
<dbReference type="AlphaFoldDB" id="A0A6G0T6N8"/>
<dbReference type="EMBL" id="VYZN01000054">
    <property type="protein sequence ID" value="KAE9526918.1"/>
    <property type="molecule type" value="Genomic_DNA"/>
</dbReference>
<accession>A0A6G0T6N8</accession>
<gene>
    <name evidence="1" type="ORF">AGLY_013566</name>
</gene>